<dbReference type="AlphaFoldDB" id="W0LHH7"/>
<organism evidence="1 2">
    <name type="scientific">Chania multitudinisentens RB-25</name>
    <dbReference type="NCBI Taxonomy" id="1441930"/>
    <lineage>
        <taxon>Bacteria</taxon>
        <taxon>Pseudomonadati</taxon>
        <taxon>Pseudomonadota</taxon>
        <taxon>Gammaproteobacteria</taxon>
        <taxon>Enterobacterales</taxon>
        <taxon>Yersiniaceae</taxon>
        <taxon>Chania</taxon>
    </lineage>
</organism>
<keyword evidence="1" id="KW-0418">Kinase</keyword>
<dbReference type="STRING" id="1441930.Z042_20825"/>
<dbReference type="Gene3D" id="3.40.50.300">
    <property type="entry name" value="P-loop containing nucleotide triphosphate hydrolases"/>
    <property type="match status" value="1"/>
</dbReference>
<evidence type="ECO:0000313" key="1">
    <source>
        <dbReference type="EMBL" id="AHG21782.1"/>
    </source>
</evidence>
<dbReference type="PATRIC" id="fig|1441930.4.peg.4110"/>
<reference evidence="1 2" key="2">
    <citation type="submission" date="2015-03" db="EMBL/GenBank/DDBJ databases">
        <authorList>
            <person name="Chan K.-G."/>
        </authorList>
    </citation>
    <scope>NUCLEOTIDE SEQUENCE [LARGE SCALE GENOMIC DNA]</scope>
    <source>
        <strain evidence="1 2">RB-25</strain>
    </source>
</reference>
<proteinExistence type="predicted"/>
<reference evidence="1 2" key="1">
    <citation type="submission" date="2014-01" db="EMBL/GenBank/DDBJ databases">
        <title>Isolation of Serratia multitudinisentens RB-25 from Ex-Landfill site.</title>
        <authorList>
            <person name="Robson E.H.J."/>
        </authorList>
    </citation>
    <scope>NUCLEOTIDE SEQUENCE [LARGE SCALE GENOMIC DNA]</scope>
    <source>
        <strain evidence="1 2">RB-25</strain>
    </source>
</reference>
<dbReference type="InterPro" id="IPR027417">
    <property type="entry name" value="P-loop_NTPase"/>
</dbReference>
<dbReference type="PANTHER" id="PTHR37816">
    <property type="entry name" value="YALI0E33011P"/>
    <property type="match status" value="1"/>
</dbReference>
<dbReference type="EMBL" id="CP007044">
    <property type="protein sequence ID" value="AHG21782.1"/>
    <property type="molecule type" value="Genomic_DNA"/>
</dbReference>
<dbReference type="Proteomes" id="UP000019030">
    <property type="component" value="Chromosome"/>
</dbReference>
<dbReference type="HOGENOM" id="CLU_092618_1_1_6"/>
<accession>W0LHH7</accession>
<evidence type="ECO:0000313" key="2">
    <source>
        <dbReference type="Proteomes" id="UP000019030"/>
    </source>
</evidence>
<protein>
    <submittedName>
        <fullName evidence="1">Adenylate kinase</fullName>
    </submittedName>
</protein>
<dbReference type="eggNOG" id="COG0563">
    <property type="taxonomic scope" value="Bacteria"/>
</dbReference>
<dbReference type="InterPro" id="IPR052922">
    <property type="entry name" value="Cytidylate_Kinase-2"/>
</dbReference>
<dbReference type="OrthoDB" id="5296079at2"/>
<dbReference type="PANTHER" id="PTHR37816:SF1">
    <property type="entry name" value="TOXIN"/>
    <property type="match status" value="1"/>
</dbReference>
<keyword evidence="2" id="KW-1185">Reference proteome</keyword>
<name>W0LHH7_9GAMM</name>
<dbReference type="KEGG" id="sfo:Z042_20825"/>
<sequence>MKVNVVGTSGSGKSTMARQLAQKLAVPYIEMDKLYWQPGWQGTHGDEFLLKVTQALADAAEGWVLDGNYNRTKAIKWREVDWVIWLDYGFFRTLWQVTRRTLLRAWQETELWPDTGNRESIYRAFFNRRESIIWWMLTSYRRNRRKYLAEMQDACNGHIRFIRLRSPAETALFLASLP</sequence>
<gene>
    <name evidence="1" type="ORF">Z042_20825</name>
</gene>
<dbReference type="InterPro" id="IPR031322">
    <property type="entry name" value="Shikimate/glucono_kinase"/>
</dbReference>
<keyword evidence="1" id="KW-0808">Transferase</keyword>
<dbReference type="GO" id="GO:0016301">
    <property type="term" value="F:kinase activity"/>
    <property type="evidence" value="ECO:0007669"/>
    <property type="project" value="UniProtKB-KW"/>
</dbReference>
<dbReference type="RefSeq" id="WP_024911718.1">
    <property type="nucleotide sequence ID" value="NZ_CP007044.2"/>
</dbReference>
<dbReference type="Pfam" id="PF01202">
    <property type="entry name" value="SKI"/>
    <property type="match status" value="1"/>
</dbReference>
<dbReference type="SUPFAM" id="SSF52540">
    <property type="entry name" value="P-loop containing nucleoside triphosphate hydrolases"/>
    <property type="match status" value="1"/>
</dbReference>